<proteinExistence type="evidence at transcript level"/>
<dbReference type="SMART" id="SM00220">
    <property type="entry name" value="S_TKc"/>
    <property type="match status" value="1"/>
</dbReference>
<evidence type="ECO:0000256" key="10">
    <source>
        <dbReference type="ARBA" id="ARBA00047592"/>
    </source>
</evidence>
<dbReference type="PROSITE" id="PS00108">
    <property type="entry name" value="PROTEIN_KINASE_ST"/>
    <property type="match status" value="1"/>
</dbReference>
<dbReference type="Gene3D" id="1.10.510.10">
    <property type="entry name" value="Transferase(Phosphotransferase) domain 1"/>
    <property type="match status" value="1"/>
</dbReference>
<evidence type="ECO:0000313" key="16">
    <source>
        <dbReference type="EMBL" id="APS85782.1"/>
    </source>
</evidence>
<feature type="binding site" evidence="12">
    <location>
        <position position="50"/>
    </location>
    <ligand>
        <name>ATP</name>
        <dbReference type="ChEBI" id="CHEBI:30616"/>
    </ligand>
</feature>
<dbReference type="InterPro" id="IPR017441">
    <property type="entry name" value="Protein_kinase_ATP_BS"/>
</dbReference>
<protein>
    <recommendedName>
        <fullName evidence="3 14">Mitogen-activated protein kinase</fullName>
        <ecNumber evidence="3 14">2.7.11.24</ecNumber>
    </recommendedName>
</protein>
<reference evidence="16" key="2">
    <citation type="submission" date="2016-11" db="EMBL/GenBank/DDBJ databases">
        <authorList>
            <person name="Jaros S."/>
            <person name="Januszkiewicz K."/>
            <person name="Wedrychowicz H."/>
        </authorList>
    </citation>
    <scope>NUCLEOTIDE SEQUENCE</scope>
</reference>
<evidence type="ECO:0000256" key="7">
    <source>
        <dbReference type="ARBA" id="ARBA00022741"/>
    </source>
</evidence>
<keyword evidence="7 12" id="KW-0547">Nucleotide-binding</keyword>
<comment type="similarity">
    <text evidence="2">Belongs to the protein kinase superfamily. CMGC Ser/Thr protein kinase family. MAP kinase subfamily.</text>
</comment>
<keyword evidence="8 14" id="KW-0418">Kinase</keyword>
<evidence type="ECO:0000256" key="12">
    <source>
        <dbReference type="PROSITE-ProRule" id="PRU10141"/>
    </source>
</evidence>
<dbReference type="PANTHER" id="PTHR24055">
    <property type="entry name" value="MITOGEN-ACTIVATED PROTEIN KINASE"/>
    <property type="match status" value="1"/>
</dbReference>
<comment type="cofactor">
    <cofactor evidence="1 14">
        <name>Mg(2+)</name>
        <dbReference type="ChEBI" id="CHEBI:18420"/>
    </cofactor>
</comment>
<comment type="catalytic activity">
    <reaction evidence="10 14">
        <text>L-threonyl-[protein] + ATP = O-phospho-L-threonyl-[protein] + ADP + H(+)</text>
        <dbReference type="Rhea" id="RHEA:46608"/>
        <dbReference type="Rhea" id="RHEA-COMP:11060"/>
        <dbReference type="Rhea" id="RHEA-COMP:11605"/>
        <dbReference type="ChEBI" id="CHEBI:15378"/>
        <dbReference type="ChEBI" id="CHEBI:30013"/>
        <dbReference type="ChEBI" id="CHEBI:30616"/>
        <dbReference type="ChEBI" id="CHEBI:61977"/>
        <dbReference type="ChEBI" id="CHEBI:456216"/>
        <dbReference type="EC" id="2.7.11.24"/>
    </reaction>
</comment>
<evidence type="ECO:0000256" key="9">
    <source>
        <dbReference type="ARBA" id="ARBA00022840"/>
    </source>
</evidence>
<keyword evidence="4 13" id="KW-0723">Serine/threonine-protein kinase</keyword>
<sequence length="353" mass="41514">MIDWNQYEINNSIWNVPKRYSNLNPLGYGAYGLVCSASDSVSNQKVAIKKLTQPFLGTVHSKRAFREIKLLKHVRHDNIIRLFDIFTPANNHETMEEVYLVTNLMTSDLHNVLKTTRLTEDQIKFFAYQILRGLKYLHSANIIHRDLKPGNLTVNEDCGLRIIDFGLARSESDEMTGYVATRWYRAPEIMLKWTEYGKEVDVWSVGCILAEMFIQKTLFPGSDHVNQLNRILDVVGYPSNEFLKEVTPEARQYLERTQLRQQRVDFKEYFHEIPDQLAIDLIDQMLQLDPRRRISCQQALKHPYLESYHDEDDEPDGEYFDHEFETKNLELIQWKALIFNEIQSFTPPNYEEV</sequence>
<dbReference type="InterPro" id="IPR000719">
    <property type="entry name" value="Prot_kinase_dom"/>
</dbReference>
<dbReference type="PROSITE" id="PS50011">
    <property type="entry name" value="PROTEIN_KINASE_DOM"/>
    <property type="match status" value="1"/>
</dbReference>
<comment type="activity regulation">
    <text evidence="14">Activated by threonine and tyrosine phosphorylation.</text>
</comment>
<dbReference type="InterPro" id="IPR011009">
    <property type="entry name" value="Kinase-like_dom_sf"/>
</dbReference>
<dbReference type="SUPFAM" id="SSF56112">
    <property type="entry name" value="Protein kinase-like (PK-like)"/>
    <property type="match status" value="1"/>
</dbReference>
<comment type="catalytic activity">
    <reaction evidence="11">
        <text>L-seryl-[protein] + ATP = O-phospho-L-seryl-[protein] + ADP + H(+)</text>
        <dbReference type="Rhea" id="RHEA:17989"/>
        <dbReference type="Rhea" id="RHEA-COMP:9863"/>
        <dbReference type="Rhea" id="RHEA-COMP:11604"/>
        <dbReference type="ChEBI" id="CHEBI:15378"/>
        <dbReference type="ChEBI" id="CHEBI:29999"/>
        <dbReference type="ChEBI" id="CHEBI:30616"/>
        <dbReference type="ChEBI" id="CHEBI:83421"/>
        <dbReference type="ChEBI" id="CHEBI:456216"/>
        <dbReference type="EC" id="2.7.11.24"/>
    </reaction>
</comment>
<dbReference type="InterPro" id="IPR050117">
    <property type="entry name" value="MAPK"/>
</dbReference>
<evidence type="ECO:0000256" key="14">
    <source>
        <dbReference type="RuleBase" id="RU361165"/>
    </source>
</evidence>
<evidence type="ECO:0000256" key="5">
    <source>
        <dbReference type="ARBA" id="ARBA00022553"/>
    </source>
</evidence>
<keyword evidence="5" id="KW-0597">Phosphoprotein</keyword>
<evidence type="ECO:0000256" key="4">
    <source>
        <dbReference type="ARBA" id="ARBA00022527"/>
    </source>
</evidence>
<dbReference type="InterPro" id="IPR003527">
    <property type="entry name" value="MAP_kinase_CS"/>
</dbReference>
<dbReference type="Pfam" id="PF00069">
    <property type="entry name" value="Pkinase"/>
    <property type="match status" value="1"/>
</dbReference>
<evidence type="ECO:0000256" key="3">
    <source>
        <dbReference type="ARBA" id="ARBA00012411"/>
    </source>
</evidence>
<accession>A0A1L6UW75</accession>
<evidence type="ECO:0000256" key="6">
    <source>
        <dbReference type="ARBA" id="ARBA00022679"/>
    </source>
</evidence>
<evidence type="ECO:0000259" key="15">
    <source>
        <dbReference type="PROSITE" id="PS50011"/>
    </source>
</evidence>
<dbReference type="AlphaFoldDB" id="A0A1L6UW75"/>
<evidence type="ECO:0000256" key="8">
    <source>
        <dbReference type="ARBA" id="ARBA00022777"/>
    </source>
</evidence>
<dbReference type="EMBL" id="KY283813">
    <property type="protein sequence ID" value="APS85782.1"/>
    <property type="molecule type" value="mRNA"/>
</dbReference>
<dbReference type="Gene3D" id="3.30.200.20">
    <property type="entry name" value="Phosphorylase Kinase, domain 1"/>
    <property type="match status" value="1"/>
</dbReference>
<dbReference type="FunFam" id="3.30.200.20:FF:000028">
    <property type="entry name" value="Mitogen-activated protein kinase"/>
    <property type="match status" value="1"/>
</dbReference>
<reference evidence="16" key="1">
    <citation type="journal article" date="2016" name="Mar. Pollut. Bull.">
        <title>Cross-reactivities of mammalian MAPKs antibodies in rotifer and copepod: Application in mechanistic studies in aquatic ecotoxicology.</title>
        <authorList>
            <person name="Kang H.M."/>
            <person name="Jeong C.B."/>
            <person name="Lee Y.H."/>
            <person name="Cui Y.H."/>
            <person name="Kim D.H."/>
            <person name="Lee M.C."/>
            <person name="Kim H.S."/>
            <person name="Han J."/>
            <person name="Hwang D.S."/>
            <person name="Lee S.J."/>
            <person name="Lee J.S."/>
        </authorList>
    </citation>
    <scope>NUCLEOTIDE SEQUENCE</scope>
</reference>
<dbReference type="PRINTS" id="PR01773">
    <property type="entry name" value="P38MAPKINASE"/>
</dbReference>
<dbReference type="FunFam" id="1.10.510.10:FF:000040">
    <property type="entry name" value="Mitogen-activated protein kinase"/>
    <property type="match status" value="1"/>
</dbReference>
<feature type="domain" description="Protein kinase" evidence="15">
    <location>
        <begin position="20"/>
        <end position="305"/>
    </location>
</feature>
<dbReference type="EC" id="2.7.11.24" evidence="3 14"/>
<comment type="similarity">
    <text evidence="14">Belongs to the protein kinase superfamily. Ser/Thr protein kinase family. MAP kinase subfamily.</text>
</comment>
<keyword evidence="9 12" id="KW-0067">ATP-binding</keyword>
<organism evidence="16">
    <name type="scientific">Brachionus koreanus</name>
    <dbReference type="NCBI Taxonomy" id="1199090"/>
    <lineage>
        <taxon>Eukaryota</taxon>
        <taxon>Metazoa</taxon>
        <taxon>Spiralia</taxon>
        <taxon>Gnathifera</taxon>
        <taxon>Rotifera</taxon>
        <taxon>Eurotatoria</taxon>
        <taxon>Monogononta</taxon>
        <taxon>Pseudotrocha</taxon>
        <taxon>Ploima</taxon>
        <taxon>Brachionidae</taxon>
        <taxon>Brachionus</taxon>
    </lineage>
</organism>
<keyword evidence="14" id="KW-0460">Magnesium</keyword>
<dbReference type="GO" id="GO:0106310">
    <property type="term" value="F:protein serine kinase activity"/>
    <property type="evidence" value="ECO:0007669"/>
    <property type="project" value="RHEA"/>
</dbReference>
<name>A0A1L6UW75_9BILA</name>
<dbReference type="GO" id="GO:0004707">
    <property type="term" value="F:MAP kinase activity"/>
    <property type="evidence" value="ECO:0007669"/>
    <property type="project" value="UniProtKB-EC"/>
</dbReference>
<dbReference type="GO" id="GO:0005524">
    <property type="term" value="F:ATP binding"/>
    <property type="evidence" value="ECO:0007669"/>
    <property type="project" value="UniProtKB-UniRule"/>
</dbReference>
<evidence type="ECO:0000256" key="2">
    <source>
        <dbReference type="ARBA" id="ARBA00008832"/>
    </source>
</evidence>
<keyword evidence="6 14" id="KW-0808">Transferase</keyword>
<dbReference type="PROSITE" id="PS00107">
    <property type="entry name" value="PROTEIN_KINASE_ATP"/>
    <property type="match status" value="1"/>
</dbReference>
<evidence type="ECO:0000256" key="13">
    <source>
        <dbReference type="RuleBase" id="RU000304"/>
    </source>
</evidence>
<dbReference type="InterPro" id="IPR008271">
    <property type="entry name" value="Ser/Thr_kinase_AS"/>
</dbReference>
<dbReference type="PROSITE" id="PS01351">
    <property type="entry name" value="MAPK"/>
    <property type="match status" value="1"/>
</dbReference>
<evidence type="ECO:0000256" key="1">
    <source>
        <dbReference type="ARBA" id="ARBA00001946"/>
    </source>
</evidence>
<evidence type="ECO:0000256" key="11">
    <source>
        <dbReference type="ARBA" id="ARBA00048312"/>
    </source>
</evidence>
<dbReference type="InterPro" id="IPR008352">
    <property type="entry name" value="MAPK_HOG-like"/>
</dbReference>